<gene>
    <name evidence="2" type="ORF">F4554_000816</name>
</gene>
<dbReference type="CDD" id="cd06587">
    <property type="entry name" value="VOC"/>
    <property type="match status" value="1"/>
</dbReference>
<protein>
    <submittedName>
        <fullName evidence="2">Putative enzyme related to lactoylglutathione lyase</fullName>
    </submittedName>
</protein>
<evidence type="ECO:0000259" key="1">
    <source>
        <dbReference type="PROSITE" id="PS51819"/>
    </source>
</evidence>
<dbReference type="InterPro" id="IPR041581">
    <property type="entry name" value="Glyoxalase_6"/>
</dbReference>
<keyword evidence="2" id="KW-0456">Lyase</keyword>
<dbReference type="Gene3D" id="3.10.180.10">
    <property type="entry name" value="2,3-Dihydroxybiphenyl 1,2-Dioxygenase, domain 1"/>
    <property type="match status" value="1"/>
</dbReference>
<dbReference type="PANTHER" id="PTHR35908:SF1">
    <property type="entry name" value="CONSERVED PROTEIN"/>
    <property type="match status" value="1"/>
</dbReference>
<reference evidence="2 3" key="1">
    <citation type="submission" date="2020-07" db="EMBL/GenBank/DDBJ databases">
        <title>Sequencing the genomes of 1000 actinobacteria strains.</title>
        <authorList>
            <person name="Klenk H.-P."/>
        </authorList>
    </citation>
    <scope>NUCLEOTIDE SEQUENCE [LARGE SCALE GENOMIC DNA]</scope>
    <source>
        <strain evidence="2 3">DSM 18448</strain>
    </source>
</reference>
<dbReference type="EMBL" id="JACBZH010000001">
    <property type="protein sequence ID" value="NYH88178.1"/>
    <property type="molecule type" value="Genomic_DNA"/>
</dbReference>
<comment type="caution">
    <text evidence="2">The sequence shown here is derived from an EMBL/GenBank/DDBJ whole genome shotgun (WGS) entry which is preliminary data.</text>
</comment>
<organism evidence="2 3">
    <name type="scientific">Actinopolymorpha rutila</name>
    <dbReference type="NCBI Taxonomy" id="446787"/>
    <lineage>
        <taxon>Bacteria</taxon>
        <taxon>Bacillati</taxon>
        <taxon>Actinomycetota</taxon>
        <taxon>Actinomycetes</taxon>
        <taxon>Propionibacteriales</taxon>
        <taxon>Actinopolymorphaceae</taxon>
        <taxon>Actinopolymorpha</taxon>
    </lineage>
</organism>
<dbReference type="AlphaFoldDB" id="A0A852Z905"/>
<dbReference type="GO" id="GO:0016829">
    <property type="term" value="F:lyase activity"/>
    <property type="evidence" value="ECO:0007669"/>
    <property type="project" value="UniProtKB-KW"/>
</dbReference>
<dbReference type="InterPro" id="IPR037523">
    <property type="entry name" value="VOC_core"/>
</dbReference>
<evidence type="ECO:0000313" key="2">
    <source>
        <dbReference type="EMBL" id="NYH88178.1"/>
    </source>
</evidence>
<dbReference type="PANTHER" id="PTHR35908">
    <property type="entry name" value="HYPOTHETICAL FUSION PROTEIN"/>
    <property type="match status" value="1"/>
</dbReference>
<name>A0A852Z905_9ACTN</name>
<feature type="domain" description="VOC" evidence="1">
    <location>
        <begin position="1"/>
        <end position="108"/>
    </location>
</feature>
<dbReference type="PROSITE" id="PS51819">
    <property type="entry name" value="VOC"/>
    <property type="match status" value="1"/>
</dbReference>
<evidence type="ECO:0000313" key="3">
    <source>
        <dbReference type="Proteomes" id="UP000579605"/>
    </source>
</evidence>
<keyword evidence="3" id="KW-1185">Reference proteome</keyword>
<proteinExistence type="predicted"/>
<dbReference type="RefSeq" id="WP_337795863.1">
    <property type="nucleotide sequence ID" value="NZ_BAAARR010000004.1"/>
</dbReference>
<dbReference type="InterPro" id="IPR029068">
    <property type="entry name" value="Glyas_Bleomycin-R_OHBP_Dase"/>
</dbReference>
<dbReference type="Proteomes" id="UP000579605">
    <property type="component" value="Unassembled WGS sequence"/>
</dbReference>
<accession>A0A852Z905</accession>
<sequence>MNAPDALALAEFYAEITNGVARGDSHWATVTGPNGFIAFQRVEDFRPPVWPGNDVPMQMHLDFLVDDLEATEARVLAAGAMLLEFQPNSDHCFVYADPAGHPFCLSTWDGRELAEGWRQPRRLNARMTGTARPVVRSSG</sequence>
<dbReference type="SUPFAM" id="SSF54593">
    <property type="entry name" value="Glyoxalase/Bleomycin resistance protein/Dihydroxybiphenyl dioxygenase"/>
    <property type="match status" value="1"/>
</dbReference>
<dbReference type="Pfam" id="PF18029">
    <property type="entry name" value="Glyoxalase_6"/>
    <property type="match status" value="1"/>
</dbReference>